<keyword evidence="2" id="KW-0472">Membrane</keyword>
<feature type="transmembrane region" description="Helical" evidence="2">
    <location>
        <begin position="301"/>
        <end position="318"/>
    </location>
</feature>
<evidence type="ECO:0008006" key="5">
    <source>
        <dbReference type="Google" id="ProtNLM"/>
    </source>
</evidence>
<proteinExistence type="predicted"/>
<dbReference type="InterPro" id="IPR010699">
    <property type="entry name" value="DUF1275"/>
</dbReference>
<evidence type="ECO:0000256" key="2">
    <source>
        <dbReference type="SAM" id="Phobius"/>
    </source>
</evidence>
<keyword evidence="2" id="KW-1133">Transmembrane helix</keyword>
<gene>
    <name evidence="3" type="ORF">AK812_SmicGene4118</name>
</gene>
<feature type="transmembrane region" description="Helical" evidence="2">
    <location>
        <begin position="217"/>
        <end position="238"/>
    </location>
</feature>
<dbReference type="EMBL" id="LSRX01000050">
    <property type="protein sequence ID" value="OLQ11995.1"/>
    <property type="molecule type" value="Genomic_DNA"/>
</dbReference>
<dbReference type="AlphaFoldDB" id="A0A1Q9EX77"/>
<dbReference type="OMA" id="AMMIVEV"/>
<feature type="transmembrane region" description="Helical" evidence="2">
    <location>
        <begin position="244"/>
        <end position="261"/>
    </location>
</feature>
<feature type="transmembrane region" description="Helical" evidence="2">
    <location>
        <begin position="158"/>
        <end position="176"/>
    </location>
</feature>
<name>A0A1Q9EX77_SYMMI</name>
<reference evidence="3 4" key="1">
    <citation type="submission" date="2016-02" db="EMBL/GenBank/DDBJ databases">
        <title>Genome analysis of coral dinoflagellate symbionts highlights evolutionary adaptations to a symbiotic lifestyle.</title>
        <authorList>
            <person name="Aranda M."/>
            <person name="Li Y."/>
            <person name="Liew Y.J."/>
            <person name="Baumgarten S."/>
            <person name="Simakov O."/>
            <person name="Wilson M."/>
            <person name="Piel J."/>
            <person name="Ashoor H."/>
            <person name="Bougouffa S."/>
            <person name="Bajic V.B."/>
            <person name="Ryu T."/>
            <person name="Ravasi T."/>
            <person name="Bayer T."/>
            <person name="Micklem G."/>
            <person name="Kim H."/>
            <person name="Bhak J."/>
            <person name="Lajeunesse T.C."/>
            <person name="Voolstra C.R."/>
        </authorList>
    </citation>
    <scope>NUCLEOTIDE SEQUENCE [LARGE SCALE GENOMIC DNA]</scope>
    <source>
        <strain evidence="3 4">CCMP2467</strain>
    </source>
</reference>
<keyword evidence="4" id="KW-1185">Reference proteome</keyword>
<keyword evidence="2" id="KW-0812">Transmembrane</keyword>
<feature type="region of interest" description="Disordered" evidence="1">
    <location>
        <begin position="340"/>
        <end position="379"/>
    </location>
</feature>
<dbReference type="Pfam" id="PF06912">
    <property type="entry name" value="DUF1275"/>
    <property type="match status" value="1"/>
</dbReference>
<evidence type="ECO:0000313" key="3">
    <source>
        <dbReference type="EMBL" id="OLQ11995.1"/>
    </source>
</evidence>
<feature type="transmembrane region" description="Helical" evidence="2">
    <location>
        <begin position="273"/>
        <end position="295"/>
    </location>
</feature>
<dbReference type="PANTHER" id="PTHR37314:SF4">
    <property type="entry name" value="UPF0700 TRANSMEMBRANE PROTEIN YOAK"/>
    <property type="match status" value="1"/>
</dbReference>
<dbReference type="OrthoDB" id="434764at2759"/>
<dbReference type="Proteomes" id="UP000186817">
    <property type="component" value="Unassembled WGS sequence"/>
</dbReference>
<evidence type="ECO:0000313" key="4">
    <source>
        <dbReference type="Proteomes" id="UP000186817"/>
    </source>
</evidence>
<protein>
    <recommendedName>
        <fullName evidence="5">DUF1275 domain-containing protein</fullName>
    </recommendedName>
</protein>
<dbReference type="PANTHER" id="PTHR37314">
    <property type="entry name" value="SLR0142 PROTEIN"/>
    <property type="match status" value="1"/>
</dbReference>
<sequence>MAPTLPRERLVQLISTLLSKQGAKMVAEVERRIAAGCGLDVKGIHVDVNILLEALEAHSSKNADAKPAEDGMAHQPEGLPTNLTAWLSSCCVAMASSEEWRFQKHAWMATMMALVAGYADVVSLVRYQAFSSILTGNVVWLGRSIIDSDAAQKHSPFFYVAIIFSFAFGAFLHRLFELIRPNRGGSISTAPLAIAMMIVEVIYFFTEGEWHPDTLKYGVVAVSALFGVVASACSNGRMGTHTTMVTGHTLTLVGGLAKIILRVNLRQEERAKMLMSTMVIAGTIGGACIGAWAVLTPKIDHHLLLFPIPVIMIVLMFLHDHLAKPRSLIKKVQSKLRHHAEQFHREHSPVTSEADHDDEDCSASACSGSVDGDEEDSRA</sequence>
<evidence type="ECO:0000256" key="1">
    <source>
        <dbReference type="SAM" id="MobiDB-lite"/>
    </source>
</evidence>
<accession>A0A1Q9EX77</accession>
<comment type="caution">
    <text evidence="3">The sequence shown here is derived from an EMBL/GenBank/DDBJ whole genome shotgun (WGS) entry which is preliminary data.</text>
</comment>
<feature type="transmembrane region" description="Helical" evidence="2">
    <location>
        <begin position="188"/>
        <end position="205"/>
    </location>
</feature>
<organism evidence="3 4">
    <name type="scientific">Symbiodinium microadriaticum</name>
    <name type="common">Dinoflagellate</name>
    <name type="synonym">Zooxanthella microadriatica</name>
    <dbReference type="NCBI Taxonomy" id="2951"/>
    <lineage>
        <taxon>Eukaryota</taxon>
        <taxon>Sar</taxon>
        <taxon>Alveolata</taxon>
        <taxon>Dinophyceae</taxon>
        <taxon>Suessiales</taxon>
        <taxon>Symbiodiniaceae</taxon>
        <taxon>Symbiodinium</taxon>
    </lineage>
</organism>